<dbReference type="EMBL" id="BGPR01002221">
    <property type="protein sequence ID" value="GBM69962.1"/>
    <property type="molecule type" value="Genomic_DNA"/>
</dbReference>
<accession>A0A4Y2HXJ7</accession>
<protein>
    <submittedName>
        <fullName evidence="1">Uncharacterized protein</fullName>
    </submittedName>
</protein>
<name>A0A4Y2HXJ7_ARAVE</name>
<evidence type="ECO:0000313" key="1">
    <source>
        <dbReference type="EMBL" id="GBM69962.1"/>
    </source>
</evidence>
<proteinExistence type="predicted"/>
<dbReference type="AlphaFoldDB" id="A0A4Y2HXJ7"/>
<dbReference type="Proteomes" id="UP000499080">
    <property type="component" value="Unassembled WGS sequence"/>
</dbReference>
<comment type="caution">
    <text evidence="1">The sequence shown here is derived from an EMBL/GenBank/DDBJ whole genome shotgun (WGS) entry which is preliminary data.</text>
</comment>
<gene>
    <name evidence="1" type="ORF">AVEN_210612_1</name>
</gene>
<sequence length="98" mass="11552">MLFFSKSHDRYSSANRETKVPRTCGKQTTRENVLSSNAEEYFRRVIFIPIVDHFIFEFELKFKPNVYGILPQEVLIPSKNAIHNGIDIHAALKYKRFF</sequence>
<dbReference type="OrthoDB" id="10072079at2759"/>
<evidence type="ECO:0000313" key="2">
    <source>
        <dbReference type="Proteomes" id="UP000499080"/>
    </source>
</evidence>
<keyword evidence="2" id="KW-1185">Reference proteome</keyword>
<reference evidence="1 2" key="1">
    <citation type="journal article" date="2019" name="Sci. Rep.">
        <title>Orb-weaving spider Araneus ventricosus genome elucidates the spidroin gene catalogue.</title>
        <authorList>
            <person name="Kono N."/>
            <person name="Nakamura H."/>
            <person name="Ohtoshi R."/>
            <person name="Moran D.A.P."/>
            <person name="Shinohara A."/>
            <person name="Yoshida Y."/>
            <person name="Fujiwara M."/>
            <person name="Mori M."/>
            <person name="Tomita M."/>
            <person name="Arakawa K."/>
        </authorList>
    </citation>
    <scope>NUCLEOTIDE SEQUENCE [LARGE SCALE GENOMIC DNA]</scope>
</reference>
<organism evidence="1 2">
    <name type="scientific">Araneus ventricosus</name>
    <name type="common">Orbweaver spider</name>
    <name type="synonym">Epeira ventricosa</name>
    <dbReference type="NCBI Taxonomy" id="182803"/>
    <lineage>
        <taxon>Eukaryota</taxon>
        <taxon>Metazoa</taxon>
        <taxon>Ecdysozoa</taxon>
        <taxon>Arthropoda</taxon>
        <taxon>Chelicerata</taxon>
        <taxon>Arachnida</taxon>
        <taxon>Araneae</taxon>
        <taxon>Araneomorphae</taxon>
        <taxon>Entelegynae</taxon>
        <taxon>Araneoidea</taxon>
        <taxon>Araneidae</taxon>
        <taxon>Araneus</taxon>
    </lineage>
</organism>